<gene>
    <name evidence="1" type="ORF">XENOCAPTIV_011517</name>
</gene>
<proteinExistence type="predicted"/>
<organism evidence="1 2">
    <name type="scientific">Xenoophorus captivus</name>
    <dbReference type="NCBI Taxonomy" id="1517983"/>
    <lineage>
        <taxon>Eukaryota</taxon>
        <taxon>Metazoa</taxon>
        <taxon>Chordata</taxon>
        <taxon>Craniata</taxon>
        <taxon>Vertebrata</taxon>
        <taxon>Euteleostomi</taxon>
        <taxon>Actinopterygii</taxon>
        <taxon>Neopterygii</taxon>
        <taxon>Teleostei</taxon>
        <taxon>Neoteleostei</taxon>
        <taxon>Acanthomorphata</taxon>
        <taxon>Ovalentaria</taxon>
        <taxon>Atherinomorphae</taxon>
        <taxon>Cyprinodontiformes</taxon>
        <taxon>Goodeidae</taxon>
        <taxon>Xenoophorus</taxon>
    </lineage>
</organism>
<dbReference type="Proteomes" id="UP001434883">
    <property type="component" value="Unassembled WGS sequence"/>
</dbReference>
<protein>
    <submittedName>
        <fullName evidence="1">Uncharacterized protein</fullName>
    </submittedName>
</protein>
<name>A0ABV0QZV0_9TELE</name>
<evidence type="ECO:0000313" key="1">
    <source>
        <dbReference type="EMBL" id="MEQ2201379.1"/>
    </source>
</evidence>
<keyword evidence="2" id="KW-1185">Reference proteome</keyword>
<evidence type="ECO:0000313" key="2">
    <source>
        <dbReference type="Proteomes" id="UP001434883"/>
    </source>
</evidence>
<feature type="non-terminal residue" evidence="1">
    <location>
        <position position="1"/>
    </location>
</feature>
<accession>A0ABV0QZV0</accession>
<comment type="caution">
    <text evidence="1">The sequence shown here is derived from an EMBL/GenBank/DDBJ whole genome shotgun (WGS) entry which is preliminary data.</text>
</comment>
<dbReference type="EMBL" id="JAHRIN010027671">
    <property type="protein sequence ID" value="MEQ2201379.1"/>
    <property type="molecule type" value="Genomic_DNA"/>
</dbReference>
<sequence>GEITEDDLAVILEIMLGVKEVELSPMFLQLQASDMRKITYGGEEEALWRTYNLHIEQHLSAVILRFSCFKKAPFTPDEECTKC</sequence>
<reference evidence="1 2" key="1">
    <citation type="submission" date="2021-06" db="EMBL/GenBank/DDBJ databases">
        <authorList>
            <person name="Palmer J.M."/>
        </authorList>
    </citation>
    <scope>NUCLEOTIDE SEQUENCE [LARGE SCALE GENOMIC DNA]</scope>
    <source>
        <strain evidence="1 2">XC_2019</strain>
        <tissue evidence="1">Muscle</tissue>
    </source>
</reference>